<dbReference type="AlphaFoldDB" id="A0AAV2RMM4"/>
<keyword evidence="2" id="KW-1185">Reference proteome</keyword>
<evidence type="ECO:0000313" key="2">
    <source>
        <dbReference type="Proteomes" id="UP001497623"/>
    </source>
</evidence>
<dbReference type="InterPro" id="IPR039491">
    <property type="entry name" value="REX1-B"/>
</dbReference>
<organism evidence="1 2">
    <name type="scientific">Meganyctiphanes norvegica</name>
    <name type="common">Northern krill</name>
    <name type="synonym">Thysanopoda norvegica</name>
    <dbReference type="NCBI Taxonomy" id="48144"/>
    <lineage>
        <taxon>Eukaryota</taxon>
        <taxon>Metazoa</taxon>
        <taxon>Ecdysozoa</taxon>
        <taxon>Arthropoda</taxon>
        <taxon>Crustacea</taxon>
        <taxon>Multicrustacea</taxon>
        <taxon>Malacostraca</taxon>
        <taxon>Eumalacostraca</taxon>
        <taxon>Eucarida</taxon>
        <taxon>Euphausiacea</taxon>
        <taxon>Euphausiidae</taxon>
        <taxon>Meganyctiphanes</taxon>
    </lineage>
</organism>
<dbReference type="Proteomes" id="UP001497623">
    <property type="component" value="Unassembled WGS sequence"/>
</dbReference>
<dbReference type="PANTHER" id="PTHR28309:SF1">
    <property type="entry name" value="REQUIRED FOR EXCISION 1-B DOMAIN-CONTAINING PROTEIN"/>
    <property type="match status" value="1"/>
</dbReference>
<accession>A0AAV2RMM4</accession>
<gene>
    <name evidence="1" type="ORF">MNOR_LOCUS27156</name>
</gene>
<proteinExistence type="predicted"/>
<evidence type="ECO:0000313" key="1">
    <source>
        <dbReference type="EMBL" id="CAL4133284.1"/>
    </source>
</evidence>
<dbReference type="PANTHER" id="PTHR28309">
    <property type="entry name" value="REQUIRED FOR EXCISION 1-B DOMAIN-CONTAINING PROTEIN"/>
    <property type="match status" value="1"/>
</dbReference>
<dbReference type="Pfam" id="PF14966">
    <property type="entry name" value="DNA_repr_REX1B"/>
    <property type="match status" value="1"/>
</dbReference>
<comment type="caution">
    <text evidence="1">The sequence shown here is derived from an EMBL/GenBank/DDBJ whole genome shotgun (WGS) entry which is preliminary data.</text>
</comment>
<protein>
    <recommendedName>
        <fullName evidence="3">Required for excision 1-B domain-containing protein</fullName>
    </recommendedName>
</protein>
<sequence>MKNPASEKEGLQSLGSKFFSLQEERVLTYRQLDDAHKVYLATGPQYDFSAFRAAVHHATVDFKRISESIIDVEKNLRENDHTAAADLIKAIQDSEKKKLEFTAHLQLARQMLAEPGSGQMEVDKEREIRGELGKLVEEINDNLSELRYEAYNEK</sequence>
<evidence type="ECO:0008006" key="3">
    <source>
        <dbReference type="Google" id="ProtNLM"/>
    </source>
</evidence>
<feature type="non-terminal residue" evidence="1">
    <location>
        <position position="154"/>
    </location>
</feature>
<dbReference type="EMBL" id="CAXKWB010028144">
    <property type="protein sequence ID" value="CAL4133284.1"/>
    <property type="molecule type" value="Genomic_DNA"/>
</dbReference>
<reference evidence="1 2" key="1">
    <citation type="submission" date="2024-05" db="EMBL/GenBank/DDBJ databases">
        <authorList>
            <person name="Wallberg A."/>
        </authorList>
    </citation>
    <scope>NUCLEOTIDE SEQUENCE [LARGE SCALE GENOMIC DNA]</scope>
</reference>
<name>A0AAV2RMM4_MEGNR</name>